<keyword evidence="3" id="KW-1185">Reference proteome</keyword>
<organism evidence="2 3">
    <name type="scientific">Maioricimonas rarisocia</name>
    <dbReference type="NCBI Taxonomy" id="2528026"/>
    <lineage>
        <taxon>Bacteria</taxon>
        <taxon>Pseudomonadati</taxon>
        <taxon>Planctomycetota</taxon>
        <taxon>Planctomycetia</taxon>
        <taxon>Planctomycetales</taxon>
        <taxon>Planctomycetaceae</taxon>
        <taxon>Maioricimonas</taxon>
    </lineage>
</organism>
<evidence type="ECO:0000313" key="2">
    <source>
        <dbReference type="EMBL" id="QDU38893.1"/>
    </source>
</evidence>
<dbReference type="RefSeq" id="WP_145370135.1">
    <property type="nucleotide sequence ID" value="NZ_CP036275.1"/>
</dbReference>
<keyword evidence="1" id="KW-0732">Signal</keyword>
<feature type="signal peptide" evidence="1">
    <location>
        <begin position="1"/>
        <end position="26"/>
    </location>
</feature>
<dbReference type="KEGG" id="mri:Mal4_32250"/>
<dbReference type="Proteomes" id="UP000320496">
    <property type="component" value="Chromosome"/>
</dbReference>
<evidence type="ECO:0000313" key="3">
    <source>
        <dbReference type="Proteomes" id="UP000320496"/>
    </source>
</evidence>
<dbReference type="OrthoDB" id="250033at2"/>
<accession>A0A517Z8V0</accession>
<sequence precursor="true">MTKTNRLYCLTIATLSLLGTVSGGLADEPAGQERYRLRYHFIPTQTVHYRVTHSADIAVNVGGNPGEVQHQSDSVKHYRVTEVDPQGNAIAETGIDYASMSAAQGNQRARYDSRTDETPPQQFQGVHETIGRPLLRLKLSPTGQVLKAETLDGVHAAVDLEASGILNIFPVLPDEPVGVGETWRHNFEIDIVASQESPALKRRVKLQRQYTLESVEGDIATIAARTVTITPIRQPFQEGQLAQRMVKGTLQFDLKRGVVLSRQVSADALIPGAYGQQSSLTLKSSHEEKYLTPDEVKTALAVPASVQ</sequence>
<proteinExistence type="predicted"/>
<dbReference type="AlphaFoldDB" id="A0A517Z8V0"/>
<gene>
    <name evidence="2" type="ORF">Mal4_32250</name>
</gene>
<protein>
    <submittedName>
        <fullName evidence="2">Uncharacterized protein</fullName>
    </submittedName>
</protein>
<evidence type="ECO:0000256" key="1">
    <source>
        <dbReference type="SAM" id="SignalP"/>
    </source>
</evidence>
<feature type="chain" id="PRO_5022194261" evidence="1">
    <location>
        <begin position="27"/>
        <end position="307"/>
    </location>
</feature>
<reference evidence="2 3" key="1">
    <citation type="submission" date="2019-02" db="EMBL/GenBank/DDBJ databases">
        <title>Deep-cultivation of Planctomycetes and their phenomic and genomic characterization uncovers novel biology.</title>
        <authorList>
            <person name="Wiegand S."/>
            <person name="Jogler M."/>
            <person name="Boedeker C."/>
            <person name="Pinto D."/>
            <person name="Vollmers J."/>
            <person name="Rivas-Marin E."/>
            <person name="Kohn T."/>
            <person name="Peeters S.H."/>
            <person name="Heuer A."/>
            <person name="Rast P."/>
            <person name="Oberbeckmann S."/>
            <person name="Bunk B."/>
            <person name="Jeske O."/>
            <person name="Meyerdierks A."/>
            <person name="Storesund J.E."/>
            <person name="Kallscheuer N."/>
            <person name="Luecker S."/>
            <person name="Lage O.M."/>
            <person name="Pohl T."/>
            <person name="Merkel B.J."/>
            <person name="Hornburger P."/>
            <person name="Mueller R.-W."/>
            <person name="Bruemmer F."/>
            <person name="Labrenz M."/>
            <person name="Spormann A.M."/>
            <person name="Op den Camp H."/>
            <person name="Overmann J."/>
            <person name="Amann R."/>
            <person name="Jetten M.S.M."/>
            <person name="Mascher T."/>
            <person name="Medema M.H."/>
            <person name="Devos D.P."/>
            <person name="Kaster A.-K."/>
            <person name="Ovreas L."/>
            <person name="Rohde M."/>
            <person name="Galperin M.Y."/>
            <person name="Jogler C."/>
        </authorList>
    </citation>
    <scope>NUCLEOTIDE SEQUENCE [LARGE SCALE GENOMIC DNA]</scope>
    <source>
        <strain evidence="2 3">Mal4</strain>
    </source>
</reference>
<name>A0A517Z8V0_9PLAN</name>
<dbReference type="EMBL" id="CP036275">
    <property type="protein sequence ID" value="QDU38893.1"/>
    <property type="molecule type" value="Genomic_DNA"/>
</dbReference>